<dbReference type="GO" id="GO:0005737">
    <property type="term" value="C:cytoplasm"/>
    <property type="evidence" value="ECO:0007669"/>
    <property type="project" value="TreeGrafter"/>
</dbReference>
<dbReference type="GO" id="GO:0005634">
    <property type="term" value="C:nucleus"/>
    <property type="evidence" value="ECO:0007669"/>
    <property type="project" value="TreeGrafter"/>
</dbReference>
<dbReference type="EMBL" id="JAWDGP010000260">
    <property type="protein sequence ID" value="KAK3802252.1"/>
    <property type="molecule type" value="Genomic_DNA"/>
</dbReference>
<dbReference type="PANTHER" id="PTHR15191">
    <property type="entry name" value="PROTEIN CBG20567"/>
    <property type="match status" value="1"/>
</dbReference>
<evidence type="ECO:0008006" key="5">
    <source>
        <dbReference type="Google" id="ProtNLM"/>
    </source>
</evidence>
<keyword evidence="2" id="KW-1133">Transmembrane helix</keyword>
<dbReference type="Proteomes" id="UP001283361">
    <property type="component" value="Unassembled WGS sequence"/>
</dbReference>
<feature type="transmembrane region" description="Helical" evidence="2">
    <location>
        <begin position="12"/>
        <end position="30"/>
    </location>
</feature>
<dbReference type="AlphaFoldDB" id="A0AAE1B9X2"/>
<evidence type="ECO:0000256" key="2">
    <source>
        <dbReference type="SAM" id="Phobius"/>
    </source>
</evidence>
<name>A0AAE1B9X2_9GAST</name>
<organism evidence="3 4">
    <name type="scientific">Elysia crispata</name>
    <name type="common">lettuce slug</name>
    <dbReference type="NCBI Taxonomy" id="231223"/>
    <lineage>
        <taxon>Eukaryota</taxon>
        <taxon>Metazoa</taxon>
        <taxon>Spiralia</taxon>
        <taxon>Lophotrochozoa</taxon>
        <taxon>Mollusca</taxon>
        <taxon>Gastropoda</taxon>
        <taxon>Heterobranchia</taxon>
        <taxon>Euthyneura</taxon>
        <taxon>Panpulmonata</taxon>
        <taxon>Sacoglossa</taxon>
        <taxon>Placobranchoidea</taxon>
        <taxon>Plakobranchidae</taxon>
        <taxon>Elysia</taxon>
    </lineage>
</organism>
<evidence type="ECO:0000313" key="4">
    <source>
        <dbReference type="Proteomes" id="UP001283361"/>
    </source>
</evidence>
<keyword evidence="4" id="KW-1185">Reference proteome</keyword>
<dbReference type="PANTHER" id="PTHR15191:SF3">
    <property type="entry name" value="PITUITARY TUMOR-TRANSFORMING GENE PROTEIN-BINDING FACTOR"/>
    <property type="match status" value="1"/>
</dbReference>
<gene>
    <name evidence="3" type="ORF">RRG08_004539</name>
</gene>
<accession>A0AAE1B9X2</accession>
<feature type="transmembrane region" description="Helical" evidence="2">
    <location>
        <begin position="147"/>
        <end position="172"/>
    </location>
</feature>
<protein>
    <recommendedName>
        <fullName evidence="5">PTTG1IP</fullName>
    </recommendedName>
</protein>
<feature type="transmembrane region" description="Helical" evidence="2">
    <location>
        <begin position="42"/>
        <end position="61"/>
    </location>
</feature>
<evidence type="ECO:0000313" key="3">
    <source>
        <dbReference type="EMBL" id="KAK3802252.1"/>
    </source>
</evidence>
<reference evidence="3" key="1">
    <citation type="journal article" date="2023" name="G3 (Bethesda)">
        <title>A reference genome for the long-term kleptoplast-retaining sea slug Elysia crispata morphotype clarki.</title>
        <authorList>
            <person name="Eastman K.E."/>
            <person name="Pendleton A.L."/>
            <person name="Shaikh M.A."/>
            <person name="Suttiyut T."/>
            <person name="Ogas R."/>
            <person name="Tomko P."/>
            <person name="Gavelis G."/>
            <person name="Widhalm J.R."/>
            <person name="Wisecaver J.H."/>
        </authorList>
    </citation>
    <scope>NUCLEOTIDE SEQUENCE</scope>
    <source>
        <strain evidence="3">ECLA1</strain>
    </source>
</reference>
<keyword evidence="2" id="KW-0472">Membrane</keyword>
<evidence type="ECO:0000256" key="1">
    <source>
        <dbReference type="SAM" id="MobiDB-lite"/>
    </source>
</evidence>
<feature type="region of interest" description="Disordered" evidence="1">
    <location>
        <begin position="184"/>
        <end position="209"/>
    </location>
</feature>
<keyword evidence="2" id="KW-0812">Transmembrane</keyword>
<proteinExistence type="predicted"/>
<sequence length="232" mass="26097">MVALADLEHVFVNIFCFHVFASKICDTFFYSNLTMSTRSIMAAWLVCLLMVVLTVPGHCVANETVATNTPAPKSKITTTAQTTTLSPEQECARLNSSCSDCVGNSKCLYCYTGSKCMVYPSGKILPPSSMCDLDKARWGTCVVNFKALLISMGVIGGVILLTVTFFCIYCCCCRGKNTKKYEREDAKYESQRMERKAKQEERRNERRSRLDEIRMKYGLMKDDSAPYSRFDA</sequence>
<comment type="caution">
    <text evidence="3">The sequence shown here is derived from an EMBL/GenBank/DDBJ whole genome shotgun (WGS) entry which is preliminary data.</text>
</comment>
<dbReference type="GO" id="GO:0006606">
    <property type="term" value="P:protein import into nucleus"/>
    <property type="evidence" value="ECO:0007669"/>
    <property type="project" value="TreeGrafter"/>
</dbReference>
<dbReference type="InterPro" id="IPR052304">
    <property type="entry name" value="PTTG1IP"/>
</dbReference>